<comment type="caution">
    <text evidence="10">The sequence shown here is derived from an EMBL/GenBank/DDBJ whole genome shotgun (WGS) entry which is preliminary data.</text>
</comment>
<evidence type="ECO:0000256" key="1">
    <source>
        <dbReference type="ARBA" id="ARBA00022670"/>
    </source>
</evidence>
<feature type="signal peptide" evidence="9">
    <location>
        <begin position="1"/>
        <end position="25"/>
    </location>
</feature>
<keyword evidence="1" id="KW-0645">Protease</keyword>
<keyword evidence="3 9" id="KW-0732">Signal</keyword>
<dbReference type="InterPro" id="IPR005073">
    <property type="entry name" value="Peptidase_M74"/>
</dbReference>
<evidence type="ECO:0000313" key="11">
    <source>
        <dbReference type="Proteomes" id="UP000480266"/>
    </source>
</evidence>
<evidence type="ECO:0000256" key="2">
    <source>
        <dbReference type="ARBA" id="ARBA00022723"/>
    </source>
</evidence>
<organism evidence="10 11">
    <name type="scientific">Candidatus Afipia apatlaquensis</name>
    <dbReference type="NCBI Taxonomy" id="2712852"/>
    <lineage>
        <taxon>Bacteria</taxon>
        <taxon>Pseudomonadati</taxon>
        <taxon>Pseudomonadota</taxon>
        <taxon>Alphaproteobacteria</taxon>
        <taxon>Hyphomicrobiales</taxon>
        <taxon>Nitrobacteraceae</taxon>
        <taxon>Afipia</taxon>
    </lineage>
</organism>
<dbReference type="GO" id="GO:0008237">
    <property type="term" value="F:metallopeptidase activity"/>
    <property type="evidence" value="ECO:0007669"/>
    <property type="project" value="UniProtKB-KW"/>
</dbReference>
<feature type="disulfide bond" evidence="8">
    <location>
        <begin position="248"/>
        <end position="255"/>
    </location>
</feature>
<dbReference type="GO" id="GO:0030288">
    <property type="term" value="C:outer membrane-bounded periplasmic space"/>
    <property type="evidence" value="ECO:0007669"/>
    <property type="project" value="InterPro"/>
</dbReference>
<keyword evidence="8" id="KW-1015">Disulfide bond</keyword>
<sequence>MMRFRLIPALALLSAALAVTDPAQAQDKGSVNPKPLPPLANPNDPNIAAKELFGRKLQPAALSPQAIGFYAKGCIAGAVALPINGSAWQVMRLSRNRNWGHPDLIALLERVAVKAQKTAGWPGLLVGDMSQPRGGPMFTGHASHQIGLDADIWLTPMPNRQLSREEREETSAVMMVRKDRLDIDPSTWTPAHLPVIRAAAQEPQVERIFVNAAIKKALCREAKGGRSWLSKVRPMYGHDYHFHIRMKCPPGSANCEAQTPPADGEGCSAGDLAYWFSDAVLHPKPPPTPPKPKPPLTLANLPSECRQVLQAPDAK</sequence>
<accession>A0A7C9RDY4</accession>
<reference evidence="10" key="1">
    <citation type="submission" date="2020-02" db="EMBL/GenBank/DDBJ databases">
        <title>Draft genome sequence of Candidatus Afipia apatlaquensis IBT-C3, a potential strain for decolorization of textile dyes.</title>
        <authorList>
            <person name="Sanchez-Reyes A."/>
            <person name="Breton-Deval L."/>
            <person name="Mangelson H."/>
            <person name="Sanchez-Flores A."/>
        </authorList>
    </citation>
    <scope>NUCLEOTIDE SEQUENCE [LARGE SCALE GENOMIC DNA]</scope>
    <source>
        <strain evidence="10">IBT-C3</strain>
    </source>
</reference>
<dbReference type="Proteomes" id="UP000480266">
    <property type="component" value="Unassembled WGS sequence"/>
</dbReference>
<evidence type="ECO:0000256" key="4">
    <source>
        <dbReference type="ARBA" id="ARBA00022764"/>
    </source>
</evidence>
<feature type="disulfide bond" evidence="8">
    <location>
        <begin position="219"/>
        <end position="267"/>
    </location>
</feature>
<evidence type="ECO:0000256" key="6">
    <source>
        <dbReference type="ARBA" id="ARBA00022833"/>
    </source>
</evidence>
<dbReference type="NCBIfam" id="NF006947">
    <property type="entry name" value="PRK09429.1"/>
    <property type="match status" value="1"/>
</dbReference>
<dbReference type="PIRSF" id="PIRSF018455">
    <property type="entry name" value="MepA"/>
    <property type="match status" value="1"/>
</dbReference>
<name>A0A7C9RDY4_9BRAD</name>
<keyword evidence="11" id="KW-1185">Reference proteome</keyword>
<keyword evidence="6" id="KW-0862">Zinc</keyword>
<gene>
    <name evidence="10" type="primary">mepA</name>
    <name evidence="10" type="ORF">G4V63_06055</name>
</gene>
<keyword evidence="5" id="KW-0378">Hydrolase</keyword>
<evidence type="ECO:0000256" key="8">
    <source>
        <dbReference type="PIRSR" id="PIRSR018455-2"/>
    </source>
</evidence>
<proteinExistence type="predicted"/>
<evidence type="ECO:0000256" key="7">
    <source>
        <dbReference type="ARBA" id="ARBA00023049"/>
    </source>
</evidence>
<dbReference type="GO" id="GO:0046872">
    <property type="term" value="F:metal ion binding"/>
    <property type="evidence" value="ECO:0007669"/>
    <property type="project" value="UniProtKB-KW"/>
</dbReference>
<dbReference type="Pfam" id="PF03411">
    <property type="entry name" value="Peptidase_M74"/>
    <property type="match status" value="1"/>
</dbReference>
<evidence type="ECO:0000256" key="3">
    <source>
        <dbReference type="ARBA" id="ARBA00022729"/>
    </source>
</evidence>
<dbReference type="SUPFAM" id="SSF55166">
    <property type="entry name" value="Hedgehog/DD-peptidase"/>
    <property type="match status" value="1"/>
</dbReference>
<keyword evidence="4" id="KW-0574">Periplasm</keyword>
<evidence type="ECO:0000256" key="5">
    <source>
        <dbReference type="ARBA" id="ARBA00022801"/>
    </source>
</evidence>
<protein>
    <submittedName>
        <fullName evidence="10">Penicillin-insensitive murein endopeptidase</fullName>
    </submittedName>
</protein>
<evidence type="ECO:0000256" key="9">
    <source>
        <dbReference type="SAM" id="SignalP"/>
    </source>
</evidence>
<evidence type="ECO:0000313" key="10">
    <source>
        <dbReference type="EMBL" id="NGX94798.1"/>
    </source>
</evidence>
<dbReference type="GO" id="GO:0006508">
    <property type="term" value="P:proteolysis"/>
    <property type="evidence" value="ECO:0007669"/>
    <property type="project" value="UniProtKB-KW"/>
</dbReference>
<dbReference type="InterPro" id="IPR009045">
    <property type="entry name" value="Zn_M74/Hedgehog-like"/>
</dbReference>
<keyword evidence="7" id="KW-0482">Metalloprotease</keyword>
<dbReference type="EMBL" id="JAAMRR010000314">
    <property type="protein sequence ID" value="NGX94798.1"/>
    <property type="molecule type" value="Genomic_DNA"/>
</dbReference>
<feature type="chain" id="PRO_5028900734" evidence="9">
    <location>
        <begin position="26"/>
        <end position="315"/>
    </location>
</feature>
<dbReference type="AlphaFoldDB" id="A0A7C9RDY4"/>
<feature type="disulfide bond" evidence="8">
    <location>
        <begin position="74"/>
        <end position="305"/>
    </location>
</feature>
<keyword evidence="2" id="KW-0479">Metal-binding</keyword>
<dbReference type="Gene3D" id="3.30.1380.10">
    <property type="match status" value="1"/>
</dbReference>
<dbReference type="GO" id="GO:0004252">
    <property type="term" value="F:serine-type endopeptidase activity"/>
    <property type="evidence" value="ECO:0007669"/>
    <property type="project" value="InterPro"/>
</dbReference>